<dbReference type="AlphaFoldDB" id="A0A1R2CC53"/>
<keyword evidence="3" id="KW-1185">Reference proteome</keyword>
<sequence length="346" mass="38696">MLFLLPLVVASQNCKPTSCQDILGLSCISLISSVNSTTMNLAECPNEFPYCPFTDLTFDSTCITMGKTTQSTSYPGDPCDTNRTCVYSDCIDHVCQGIPSSVACNDTGQCTPGYRCDQNYCKSLLFIGYNNGNRNMNCTTDYECVNNGVCDNGNCYKYYSKGEGLTVGNCVNGVSLICESGLCYNGICLSKNVISKSSTPIPCQSNLDCISDYYNSPPNEFTVYSECQCGFNKDGLAYCTQFPGDDIQSKYLKIAKEWTESNDIFKCHSYSRFKLDCIKKYWSDSKYKEYAYYSMYAANYPQIQGNQECVKKMLLSEFYDAQEEYQSSRGFDLGVLGSLFYIIYGF</sequence>
<organism evidence="2 3">
    <name type="scientific">Stentor coeruleus</name>
    <dbReference type="NCBI Taxonomy" id="5963"/>
    <lineage>
        <taxon>Eukaryota</taxon>
        <taxon>Sar</taxon>
        <taxon>Alveolata</taxon>
        <taxon>Ciliophora</taxon>
        <taxon>Postciliodesmatophora</taxon>
        <taxon>Heterotrichea</taxon>
        <taxon>Heterotrichida</taxon>
        <taxon>Stentoridae</taxon>
        <taxon>Stentor</taxon>
    </lineage>
</organism>
<gene>
    <name evidence="2" type="ORF">SteCoe_11873</name>
</gene>
<dbReference type="EMBL" id="MPUH01000201">
    <property type="protein sequence ID" value="OMJ86587.1"/>
    <property type="molecule type" value="Genomic_DNA"/>
</dbReference>
<accession>A0A1R2CC53</accession>
<evidence type="ECO:0000313" key="2">
    <source>
        <dbReference type="EMBL" id="OMJ86587.1"/>
    </source>
</evidence>
<dbReference type="OrthoDB" id="321669at2759"/>
<dbReference type="Proteomes" id="UP000187209">
    <property type="component" value="Unassembled WGS sequence"/>
</dbReference>
<feature type="signal peptide" evidence="1">
    <location>
        <begin position="1"/>
        <end position="19"/>
    </location>
</feature>
<keyword evidence="1" id="KW-0732">Signal</keyword>
<protein>
    <recommendedName>
        <fullName evidence="4">Dickkopf N-terminal cysteine-rich domain-containing protein</fullName>
    </recommendedName>
</protein>
<comment type="caution">
    <text evidence="2">The sequence shown here is derived from an EMBL/GenBank/DDBJ whole genome shotgun (WGS) entry which is preliminary data.</text>
</comment>
<evidence type="ECO:0000256" key="1">
    <source>
        <dbReference type="SAM" id="SignalP"/>
    </source>
</evidence>
<proteinExistence type="predicted"/>
<reference evidence="2 3" key="1">
    <citation type="submission" date="2016-11" db="EMBL/GenBank/DDBJ databases">
        <title>The macronuclear genome of Stentor coeruleus: a giant cell with tiny introns.</title>
        <authorList>
            <person name="Slabodnick M."/>
            <person name="Ruby J.G."/>
            <person name="Reiff S.B."/>
            <person name="Swart E.C."/>
            <person name="Gosai S."/>
            <person name="Prabakaran S."/>
            <person name="Witkowska E."/>
            <person name="Larue G.E."/>
            <person name="Fisher S."/>
            <person name="Freeman R.M."/>
            <person name="Gunawardena J."/>
            <person name="Chu W."/>
            <person name="Stover N.A."/>
            <person name="Gregory B.D."/>
            <person name="Nowacki M."/>
            <person name="Derisi J."/>
            <person name="Roy S.W."/>
            <person name="Marshall W.F."/>
            <person name="Sood P."/>
        </authorList>
    </citation>
    <scope>NUCLEOTIDE SEQUENCE [LARGE SCALE GENOMIC DNA]</scope>
    <source>
        <strain evidence="2">WM001</strain>
    </source>
</reference>
<name>A0A1R2CC53_9CILI</name>
<evidence type="ECO:0000313" key="3">
    <source>
        <dbReference type="Proteomes" id="UP000187209"/>
    </source>
</evidence>
<feature type="chain" id="PRO_5012255331" description="Dickkopf N-terminal cysteine-rich domain-containing protein" evidence="1">
    <location>
        <begin position="20"/>
        <end position="346"/>
    </location>
</feature>
<evidence type="ECO:0008006" key="4">
    <source>
        <dbReference type="Google" id="ProtNLM"/>
    </source>
</evidence>